<dbReference type="PROSITE" id="PS50850">
    <property type="entry name" value="MFS"/>
    <property type="match status" value="1"/>
</dbReference>
<dbReference type="Pfam" id="PF07690">
    <property type="entry name" value="MFS_1"/>
    <property type="match status" value="1"/>
</dbReference>
<evidence type="ECO:0000256" key="7">
    <source>
        <dbReference type="SAM" id="Phobius"/>
    </source>
</evidence>
<feature type="domain" description="Major facilitator superfamily (MFS) profile" evidence="8">
    <location>
        <begin position="29"/>
        <end position="485"/>
    </location>
</feature>
<evidence type="ECO:0000256" key="3">
    <source>
        <dbReference type="ARBA" id="ARBA00022692"/>
    </source>
</evidence>
<dbReference type="PANTHER" id="PTHR42718">
    <property type="entry name" value="MAJOR FACILITATOR SUPERFAMILY MULTIDRUG TRANSPORTER MFSC"/>
    <property type="match status" value="1"/>
</dbReference>
<feature type="region of interest" description="Disordered" evidence="6">
    <location>
        <begin position="492"/>
        <end position="519"/>
    </location>
</feature>
<name>A0A9W6H9P5_9MICO</name>
<dbReference type="InterPro" id="IPR036259">
    <property type="entry name" value="MFS_trans_sf"/>
</dbReference>
<evidence type="ECO:0000256" key="5">
    <source>
        <dbReference type="ARBA" id="ARBA00023136"/>
    </source>
</evidence>
<feature type="compositionally biased region" description="Low complexity" evidence="6">
    <location>
        <begin position="500"/>
        <end position="519"/>
    </location>
</feature>
<feature type="transmembrane region" description="Helical" evidence="7">
    <location>
        <begin position="119"/>
        <end position="139"/>
    </location>
</feature>
<feature type="transmembrane region" description="Helical" evidence="7">
    <location>
        <begin position="221"/>
        <end position="245"/>
    </location>
</feature>
<evidence type="ECO:0000259" key="8">
    <source>
        <dbReference type="PROSITE" id="PS50850"/>
    </source>
</evidence>
<dbReference type="InterPro" id="IPR020846">
    <property type="entry name" value="MFS_dom"/>
</dbReference>
<feature type="transmembrane region" description="Helical" evidence="7">
    <location>
        <begin position="186"/>
        <end position="209"/>
    </location>
</feature>
<feature type="transmembrane region" description="Helical" evidence="7">
    <location>
        <begin position="289"/>
        <end position="308"/>
    </location>
</feature>
<dbReference type="Gene3D" id="1.20.1720.10">
    <property type="entry name" value="Multidrug resistance protein D"/>
    <property type="match status" value="1"/>
</dbReference>
<protein>
    <submittedName>
        <fullName evidence="9">MFS transporter</fullName>
    </submittedName>
</protein>
<sequence length="519" mass="53747">MTSQRTGAPDSAIPTSRRGSVALGVTAGLIGWLAFVEVTSGILQGYYVPLISDVVKHLGIHDADYNWFEAAQLLVSALVVPVLAKLGDMFGHKRILLIATVLTALSTWALAFAGNFTTFLIAFALQGFYVVWLPLEVALIFDRGRRTGTAASQTRKAAGLLVVALEAGAIVGAIGAGLLFEAFAQNVTLTLIVPAIAVTLVFFAILFGVPESQPAPGVRRLDGVGFSILTLGLLLITSGLTFLRINGVGTWWVWVLIAAGILTFIPFGRYELKQKDPAIDLRVLRRPNMWPVQLTAGLIGISLLGAQAPLSTFAGTDPVNGYGLGLSAGQRSILIGAYLISMIVGALLFPLLSRLASPRGALIVASFLVAIGYLLFLPFHLETWQVFTNMAIAGLGSGALVGALPAAAAAAAPRGQTGVATALTNTTKTIGGSFASAVFGVVLLAGAATVTTTAASLFGYMLVWTICGLGALVAAVLLFFVPKLAFADADPATEAHDPGTTDGDADAGTDAAAAESQVI</sequence>
<keyword evidence="10" id="KW-1185">Reference proteome</keyword>
<feature type="transmembrane region" description="Helical" evidence="7">
    <location>
        <begin position="160"/>
        <end position="180"/>
    </location>
</feature>
<feature type="transmembrane region" description="Helical" evidence="7">
    <location>
        <begin position="387"/>
        <end position="412"/>
    </location>
</feature>
<evidence type="ECO:0000256" key="6">
    <source>
        <dbReference type="SAM" id="MobiDB-lite"/>
    </source>
</evidence>
<dbReference type="Proteomes" id="UP001142372">
    <property type="component" value="Unassembled WGS sequence"/>
</dbReference>
<proteinExistence type="predicted"/>
<feature type="transmembrane region" description="Helical" evidence="7">
    <location>
        <begin position="251"/>
        <end position="268"/>
    </location>
</feature>
<evidence type="ECO:0000256" key="4">
    <source>
        <dbReference type="ARBA" id="ARBA00022989"/>
    </source>
</evidence>
<keyword evidence="3 7" id="KW-0812">Transmembrane</keyword>
<evidence type="ECO:0000256" key="1">
    <source>
        <dbReference type="ARBA" id="ARBA00004651"/>
    </source>
</evidence>
<feature type="transmembrane region" description="Helical" evidence="7">
    <location>
        <begin position="361"/>
        <end position="381"/>
    </location>
</feature>
<feature type="transmembrane region" description="Helical" evidence="7">
    <location>
        <begin position="21"/>
        <end position="47"/>
    </location>
</feature>
<dbReference type="AlphaFoldDB" id="A0A9W6H9P5"/>
<dbReference type="SUPFAM" id="SSF103473">
    <property type="entry name" value="MFS general substrate transporter"/>
    <property type="match status" value="1"/>
</dbReference>
<feature type="transmembrane region" description="Helical" evidence="7">
    <location>
        <begin position="96"/>
        <end position="113"/>
    </location>
</feature>
<evidence type="ECO:0000256" key="2">
    <source>
        <dbReference type="ARBA" id="ARBA00022448"/>
    </source>
</evidence>
<comment type="subcellular location">
    <subcellularLocation>
        <location evidence="1">Cell membrane</location>
        <topology evidence="1">Multi-pass membrane protein</topology>
    </subcellularLocation>
</comment>
<feature type="transmembrane region" description="Helical" evidence="7">
    <location>
        <begin position="433"/>
        <end position="455"/>
    </location>
</feature>
<dbReference type="RefSeq" id="WP_271177159.1">
    <property type="nucleotide sequence ID" value="NZ_BAAAJO010000004.1"/>
</dbReference>
<dbReference type="GO" id="GO:0022857">
    <property type="term" value="F:transmembrane transporter activity"/>
    <property type="evidence" value="ECO:0007669"/>
    <property type="project" value="InterPro"/>
</dbReference>
<reference evidence="9" key="1">
    <citation type="journal article" date="2014" name="Int. J. Syst. Evol. Microbiol.">
        <title>Complete genome sequence of Corynebacterium casei LMG S-19264T (=DSM 44701T), isolated from a smear-ripened cheese.</title>
        <authorList>
            <consortium name="US DOE Joint Genome Institute (JGI-PGF)"/>
            <person name="Walter F."/>
            <person name="Albersmeier A."/>
            <person name="Kalinowski J."/>
            <person name="Ruckert C."/>
        </authorList>
    </citation>
    <scope>NUCLEOTIDE SEQUENCE</scope>
    <source>
        <strain evidence="9">VKM Ac-1401</strain>
    </source>
</reference>
<dbReference type="EMBL" id="BSEN01000007">
    <property type="protein sequence ID" value="GLJ76489.1"/>
    <property type="molecule type" value="Genomic_DNA"/>
</dbReference>
<accession>A0A9W6H9P5</accession>
<reference evidence="9" key="2">
    <citation type="submission" date="2023-01" db="EMBL/GenBank/DDBJ databases">
        <authorList>
            <person name="Sun Q."/>
            <person name="Evtushenko L."/>
        </authorList>
    </citation>
    <scope>NUCLEOTIDE SEQUENCE</scope>
    <source>
        <strain evidence="9">VKM Ac-1401</strain>
    </source>
</reference>
<dbReference type="PANTHER" id="PTHR42718:SF9">
    <property type="entry name" value="MAJOR FACILITATOR SUPERFAMILY MULTIDRUG TRANSPORTER MFSC"/>
    <property type="match status" value="1"/>
</dbReference>
<dbReference type="GO" id="GO:0005886">
    <property type="term" value="C:plasma membrane"/>
    <property type="evidence" value="ECO:0007669"/>
    <property type="project" value="UniProtKB-SubCell"/>
</dbReference>
<comment type="caution">
    <text evidence="9">The sequence shown here is derived from an EMBL/GenBank/DDBJ whole genome shotgun (WGS) entry which is preliminary data.</text>
</comment>
<dbReference type="Gene3D" id="1.20.1250.20">
    <property type="entry name" value="MFS general substrate transporter like domains"/>
    <property type="match status" value="1"/>
</dbReference>
<dbReference type="InterPro" id="IPR011701">
    <property type="entry name" value="MFS"/>
</dbReference>
<keyword evidence="4 7" id="KW-1133">Transmembrane helix</keyword>
<gene>
    <name evidence="9" type="ORF">GCM10017584_20630</name>
</gene>
<feature type="transmembrane region" description="Helical" evidence="7">
    <location>
        <begin position="328"/>
        <end position="349"/>
    </location>
</feature>
<keyword evidence="5 7" id="KW-0472">Membrane</keyword>
<organism evidence="9 10">
    <name type="scientific">Leifsonia poae</name>
    <dbReference type="NCBI Taxonomy" id="110933"/>
    <lineage>
        <taxon>Bacteria</taxon>
        <taxon>Bacillati</taxon>
        <taxon>Actinomycetota</taxon>
        <taxon>Actinomycetes</taxon>
        <taxon>Micrococcales</taxon>
        <taxon>Microbacteriaceae</taxon>
        <taxon>Leifsonia</taxon>
    </lineage>
</organism>
<keyword evidence="2" id="KW-0813">Transport</keyword>
<evidence type="ECO:0000313" key="10">
    <source>
        <dbReference type="Proteomes" id="UP001142372"/>
    </source>
</evidence>
<feature type="transmembrane region" description="Helical" evidence="7">
    <location>
        <begin position="67"/>
        <end position="84"/>
    </location>
</feature>
<evidence type="ECO:0000313" key="9">
    <source>
        <dbReference type="EMBL" id="GLJ76489.1"/>
    </source>
</evidence>
<feature type="transmembrane region" description="Helical" evidence="7">
    <location>
        <begin position="461"/>
        <end position="481"/>
    </location>
</feature>